<accession>A0ABN5JIF5</accession>
<dbReference type="Proteomes" id="UP000241238">
    <property type="component" value="Chromosome"/>
</dbReference>
<feature type="transmembrane region" description="Helical" evidence="1">
    <location>
        <begin position="194"/>
        <end position="218"/>
    </location>
</feature>
<gene>
    <name evidence="2" type="ORF">C4N18_09040</name>
</gene>
<feature type="transmembrane region" description="Helical" evidence="1">
    <location>
        <begin position="354"/>
        <end position="374"/>
    </location>
</feature>
<keyword evidence="1" id="KW-0812">Transmembrane</keyword>
<feature type="transmembrane region" description="Helical" evidence="1">
    <location>
        <begin position="313"/>
        <end position="333"/>
    </location>
</feature>
<protein>
    <recommendedName>
        <fullName evidence="4">O-antigen polymerase</fullName>
    </recommendedName>
</protein>
<proteinExistence type="predicted"/>
<evidence type="ECO:0008006" key="4">
    <source>
        <dbReference type="Google" id="ProtNLM"/>
    </source>
</evidence>
<evidence type="ECO:0000256" key="1">
    <source>
        <dbReference type="SAM" id="Phobius"/>
    </source>
</evidence>
<keyword evidence="1" id="KW-1133">Transmembrane helix</keyword>
<keyword evidence="3" id="KW-1185">Reference proteome</keyword>
<sequence>MNNYILIIIALYFQDTFLSIREFKYFLSIRIIIFILFLMNFLYYIFFYKKSLNVKELIRKIFGITSFYTLYFFNFFTTKNFAVGIYIILLILLNKRDKNKIYISLYKALSYLCFLGLLSYIFFLIKKPLNYITLPTVKEGWVFIQYFAVVILKSSKIILYRFQSVFNEPGELGTIIGMILLFDENYKKLKKERIILIISGVLTFSLAFYIFVFFKFLISEINLKKKFLIVMFLFFCFGFLGSSYIKNINGGELYYRVYGRIKTLNFTRKNKEADLILKNFYENGNMLIGRREKVNENFNVDISSVETIIYEKGFLGLSILILFFIFISNFFSVDKKVKIRIIIFLLSIYQRPNIFQMLYLLILVTGVGYCQNFYLEKKNERSEL</sequence>
<feature type="transmembrane region" description="Helical" evidence="1">
    <location>
        <begin position="68"/>
        <end position="93"/>
    </location>
</feature>
<feature type="transmembrane region" description="Helical" evidence="1">
    <location>
        <begin position="105"/>
        <end position="125"/>
    </location>
</feature>
<organism evidence="2 3">
    <name type="scientific">Fusobacterium varium ATCC 27725</name>
    <dbReference type="NCBI Taxonomy" id="469618"/>
    <lineage>
        <taxon>Bacteria</taxon>
        <taxon>Fusobacteriati</taxon>
        <taxon>Fusobacteriota</taxon>
        <taxon>Fusobacteriia</taxon>
        <taxon>Fusobacteriales</taxon>
        <taxon>Fusobacteriaceae</taxon>
        <taxon>Fusobacterium</taxon>
    </lineage>
</organism>
<dbReference type="EMBL" id="CP028103">
    <property type="protein sequence ID" value="AVQ31355.1"/>
    <property type="molecule type" value="Genomic_DNA"/>
</dbReference>
<evidence type="ECO:0000313" key="2">
    <source>
        <dbReference type="EMBL" id="AVQ31355.1"/>
    </source>
</evidence>
<feature type="transmembrane region" description="Helical" evidence="1">
    <location>
        <begin position="227"/>
        <end position="245"/>
    </location>
</feature>
<feature type="transmembrane region" description="Helical" evidence="1">
    <location>
        <begin position="27"/>
        <end position="48"/>
    </location>
</feature>
<name>A0ABN5JIF5_FUSVA</name>
<feature type="transmembrane region" description="Helical" evidence="1">
    <location>
        <begin position="131"/>
        <end position="152"/>
    </location>
</feature>
<evidence type="ECO:0000313" key="3">
    <source>
        <dbReference type="Proteomes" id="UP000241238"/>
    </source>
</evidence>
<reference evidence="3" key="1">
    <citation type="journal article" date="2018" name="MSphere">
        <title>Fusobacterium Genomics Using MinION and Illumina Sequencing Enables Genome Completion and Correction.</title>
        <authorList>
            <person name="Todd S.M."/>
            <person name="Settlage R.E."/>
            <person name="Lahmers K.K."/>
            <person name="Slade D.J."/>
        </authorList>
    </citation>
    <scope>NUCLEOTIDE SEQUENCE [LARGE SCALE GENOMIC DNA]</scope>
    <source>
        <strain evidence="3">ATCC 27725</strain>
    </source>
</reference>
<keyword evidence="1" id="KW-0472">Membrane</keyword>